<name>A0A8S1LE56_9CILI</name>
<dbReference type="OrthoDB" id="2335338at2759"/>
<evidence type="ECO:0000313" key="1">
    <source>
        <dbReference type="EMBL" id="CAD8065867.1"/>
    </source>
</evidence>
<proteinExistence type="predicted"/>
<dbReference type="Proteomes" id="UP000692954">
    <property type="component" value="Unassembled WGS sequence"/>
</dbReference>
<gene>
    <name evidence="1" type="ORF">PSON_ATCC_30995.1.T0210010</name>
</gene>
<dbReference type="EMBL" id="CAJJDN010000021">
    <property type="protein sequence ID" value="CAD8065867.1"/>
    <property type="molecule type" value="Genomic_DNA"/>
</dbReference>
<evidence type="ECO:0008006" key="3">
    <source>
        <dbReference type="Google" id="ProtNLM"/>
    </source>
</evidence>
<evidence type="ECO:0000313" key="2">
    <source>
        <dbReference type="Proteomes" id="UP000692954"/>
    </source>
</evidence>
<dbReference type="AlphaFoldDB" id="A0A8S1LE56"/>
<comment type="caution">
    <text evidence="1">The sequence shown here is derived from an EMBL/GenBank/DDBJ whole genome shotgun (WGS) entry which is preliminary data.</text>
</comment>
<sequence length="161" mass="19456">MKLQSIIHHQKDAKSVEIKVVSENQNQCDFYEVQRICNEDLTLCSYKITKKLLNIMIKLFQLILNMKKPGTTRVQHYIPSLCLRVLSRLQKYQEAIECWNEAIQINLKDDKTWHNNIFILQKKYIQSNNKIQILLIQKYKQFQIFLNIYSKYFIYSFFLLK</sequence>
<protein>
    <recommendedName>
        <fullName evidence="3">Tetratricopeptide repeat protein</fullName>
    </recommendedName>
</protein>
<reference evidence="1" key="1">
    <citation type="submission" date="2021-01" db="EMBL/GenBank/DDBJ databases">
        <authorList>
            <consortium name="Genoscope - CEA"/>
            <person name="William W."/>
        </authorList>
    </citation>
    <scope>NUCLEOTIDE SEQUENCE</scope>
</reference>
<organism evidence="1 2">
    <name type="scientific">Paramecium sonneborni</name>
    <dbReference type="NCBI Taxonomy" id="65129"/>
    <lineage>
        <taxon>Eukaryota</taxon>
        <taxon>Sar</taxon>
        <taxon>Alveolata</taxon>
        <taxon>Ciliophora</taxon>
        <taxon>Intramacronucleata</taxon>
        <taxon>Oligohymenophorea</taxon>
        <taxon>Peniculida</taxon>
        <taxon>Parameciidae</taxon>
        <taxon>Paramecium</taxon>
    </lineage>
</organism>
<accession>A0A8S1LE56</accession>
<keyword evidence="2" id="KW-1185">Reference proteome</keyword>